<organism evidence="3 4">
    <name type="scientific">Hyaloscypha variabilis (strain UAMH 11265 / GT02V1 / F)</name>
    <name type="common">Meliniomyces variabilis</name>
    <dbReference type="NCBI Taxonomy" id="1149755"/>
    <lineage>
        <taxon>Eukaryota</taxon>
        <taxon>Fungi</taxon>
        <taxon>Dikarya</taxon>
        <taxon>Ascomycota</taxon>
        <taxon>Pezizomycotina</taxon>
        <taxon>Leotiomycetes</taxon>
        <taxon>Helotiales</taxon>
        <taxon>Hyaloscyphaceae</taxon>
        <taxon>Hyaloscypha</taxon>
        <taxon>Hyaloscypha variabilis</taxon>
    </lineage>
</organism>
<keyword evidence="4" id="KW-1185">Reference proteome</keyword>
<evidence type="ECO:0000256" key="1">
    <source>
        <dbReference type="SAM" id="MobiDB-lite"/>
    </source>
</evidence>
<proteinExistence type="predicted"/>
<keyword evidence="2" id="KW-1133">Transmembrane helix</keyword>
<keyword evidence="2" id="KW-0472">Membrane</keyword>
<feature type="compositionally biased region" description="Polar residues" evidence="1">
    <location>
        <begin position="15"/>
        <end position="29"/>
    </location>
</feature>
<evidence type="ECO:0000256" key="2">
    <source>
        <dbReference type="SAM" id="Phobius"/>
    </source>
</evidence>
<accession>A0A2J6QVH8</accession>
<feature type="region of interest" description="Disordered" evidence="1">
    <location>
        <begin position="15"/>
        <end position="46"/>
    </location>
</feature>
<sequence length="125" mass="13560">MAPIFDFSRILARSQPETTTDGSTLNSPDSYLGPSSSDTTSTTHTSTVKLSTGASIAIGLAFIVLMVSIVVTIFVCVRGTKRKAREARESKEVEMGNTFGDEDSTMGIVKGEMKKPAKIWAPWRR</sequence>
<evidence type="ECO:0000313" key="3">
    <source>
        <dbReference type="EMBL" id="PMD30266.1"/>
    </source>
</evidence>
<dbReference type="EMBL" id="KZ613968">
    <property type="protein sequence ID" value="PMD30266.1"/>
    <property type="molecule type" value="Genomic_DNA"/>
</dbReference>
<feature type="compositionally biased region" description="Low complexity" evidence="1">
    <location>
        <begin position="35"/>
        <end position="46"/>
    </location>
</feature>
<reference evidence="3 4" key="1">
    <citation type="submission" date="2016-04" db="EMBL/GenBank/DDBJ databases">
        <title>A degradative enzymes factory behind the ericoid mycorrhizal symbiosis.</title>
        <authorList>
            <consortium name="DOE Joint Genome Institute"/>
            <person name="Martino E."/>
            <person name="Morin E."/>
            <person name="Grelet G."/>
            <person name="Kuo A."/>
            <person name="Kohler A."/>
            <person name="Daghino S."/>
            <person name="Barry K."/>
            <person name="Choi C."/>
            <person name="Cichocki N."/>
            <person name="Clum A."/>
            <person name="Copeland A."/>
            <person name="Hainaut M."/>
            <person name="Haridas S."/>
            <person name="Labutti K."/>
            <person name="Lindquist E."/>
            <person name="Lipzen A."/>
            <person name="Khouja H.-R."/>
            <person name="Murat C."/>
            <person name="Ohm R."/>
            <person name="Olson A."/>
            <person name="Spatafora J."/>
            <person name="Veneault-Fourrey C."/>
            <person name="Henrissat B."/>
            <person name="Grigoriev I."/>
            <person name="Martin F."/>
            <person name="Perotto S."/>
        </authorList>
    </citation>
    <scope>NUCLEOTIDE SEQUENCE [LARGE SCALE GENOMIC DNA]</scope>
    <source>
        <strain evidence="3 4">F</strain>
    </source>
</reference>
<gene>
    <name evidence="3" type="ORF">L207DRAFT_520385</name>
</gene>
<dbReference type="OrthoDB" id="10418907at2759"/>
<dbReference type="AlphaFoldDB" id="A0A2J6QVH8"/>
<protein>
    <submittedName>
        <fullName evidence="3">Uncharacterized protein</fullName>
    </submittedName>
</protein>
<dbReference type="Proteomes" id="UP000235786">
    <property type="component" value="Unassembled WGS sequence"/>
</dbReference>
<feature type="transmembrane region" description="Helical" evidence="2">
    <location>
        <begin position="56"/>
        <end position="77"/>
    </location>
</feature>
<keyword evidence="2" id="KW-0812">Transmembrane</keyword>
<evidence type="ECO:0000313" key="4">
    <source>
        <dbReference type="Proteomes" id="UP000235786"/>
    </source>
</evidence>
<feature type="region of interest" description="Disordered" evidence="1">
    <location>
        <begin position="85"/>
        <end position="107"/>
    </location>
</feature>
<name>A0A2J6QVH8_HYAVF</name>